<dbReference type="Pfam" id="PF07949">
    <property type="entry name" value="YbbR"/>
    <property type="match status" value="2"/>
</dbReference>
<dbReference type="PANTHER" id="PTHR37804:SF1">
    <property type="entry name" value="CDAA REGULATORY PROTEIN CDAR"/>
    <property type="match status" value="1"/>
</dbReference>
<keyword evidence="2" id="KW-0732">Signal</keyword>
<keyword evidence="4" id="KW-1185">Reference proteome</keyword>
<sequence>MNRLSDNRWFVRLLALFFAILLFVNANAENMKNSTITTSGKFEKAVTNVPIDYRYDQSKYYISGYETSTGIQLKSSNRVLLDMEANEQTKNYSVVADLTKLGVGTHELSPKIEGMNSAVTGTLTLKTVHVTIEKKKTSTFKVEPNIDHKIFSSGYTLDEATVNPEKVTVTAGAETIKAIKKVEAVINDKKNVKEDFSEKVSLKALDKNGEVLSVTIDPVTVNVKVTTKEPSKTVSLKVTQSGSYPKGVNGYSINLESNQAEISGESSLLENIHSLSVPVMIENITDTVSDYYTITAPSGVKVTPEKVLVTIVPTHTATRESSSSSTRETTNQTTETKMTNETSEKTSSSTTKSSTSETSASTSQTSTSESNNDE</sequence>
<dbReference type="RefSeq" id="WP_126823334.1">
    <property type="nucleotide sequence ID" value="NZ_NGJZ01000001.1"/>
</dbReference>
<evidence type="ECO:0000313" key="3">
    <source>
        <dbReference type="EMBL" id="RSU08594.1"/>
    </source>
</evidence>
<feature type="region of interest" description="Disordered" evidence="1">
    <location>
        <begin position="314"/>
        <end position="374"/>
    </location>
</feature>
<dbReference type="Gene3D" id="2.170.120.40">
    <property type="entry name" value="YbbR-like domain"/>
    <property type="match status" value="2"/>
</dbReference>
<feature type="signal peptide" evidence="2">
    <location>
        <begin position="1"/>
        <end position="28"/>
    </location>
</feature>
<evidence type="ECO:0000313" key="4">
    <source>
        <dbReference type="Proteomes" id="UP000288669"/>
    </source>
</evidence>
<dbReference type="AlphaFoldDB" id="A0A430AKV1"/>
<name>A0A430AKV1_9ENTE</name>
<gene>
    <name evidence="3" type="ORF">CBF30_05020</name>
</gene>
<feature type="compositionally biased region" description="Low complexity" evidence="1">
    <location>
        <begin position="319"/>
        <end position="374"/>
    </location>
</feature>
<dbReference type="InterPro" id="IPR053154">
    <property type="entry name" value="c-di-AMP_regulator"/>
</dbReference>
<feature type="chain" id="PRO_5019485431" description="YbbR-like protein" evidence="2">
    <location>
        <begin position="29"/>
        <end position="374"/>
    </location>
</feature>
<proteinExistence type="predicted"/>
<dbReference type="Gene3D" id="2.170.120.30">
    <property type="match status" value="1"/>
</dbReference>
<evidence type="ECO:0000256" key="2">
    <source>
        <dbReference type="SAM" id="SignalP"/>
    </source>
</evidence>
<dbReference type="PANTHER" id="PTHR37804">
    <property type="entry name" value="CDAA REGULATORY PROTEIN CDAR"/>
    <property type="match status" value="1"/>
</dbReference>
<protein>
    <recommendedName>
        <fullName evidence="5">YbbR-like protein</fullName>
    </recommendedName>
</protein>
<evidence type="ECO:0008006" key="5">
    <source>
        <dbReference type="Google" id="ProtNLM"/>
    </source>
</evidence>
<dbReference type="Proteomes" id="UP000288669">
    <property type="component" value="Unassembled WGS sequence"/>
</dbReference>
<dbReference type="EMBL" id="NGJZ01000001">
    <property type="protein sequence ID" value="RSU08594.1"/>
    <property type="molecule type" value="Genomic_DNA"/>
</dbReference>
<accession>A0A430AKV1</accession>
<dbReference type="InterPro" id="IPR012505">
    <property type="entry name" value="YbbR"/>
</dbReference>
<reference evidence="3 4" key="1">
    <citation type="submission" date="2017-05" db="EMBL/GenBank/DDBJ databases">
        <title>Vagococcus spp. assemblies.</title>
        <authorList>
            <person name="Gulvik C.A."/>
        </authorList>
    </citation>
    <scope>NUCLEOTIDE SEQUENCE [LARGE SCALE GENOMIC DNA]</scope>
    <source>
        <strain evidence="3 4">DSM 24756</strain>
    </source>
</reference>
<dbReference type="OrthoDB" id="2960905at2"/>
<organism evidence="3 4">
    <name type="scientific">Vagococcus entomophilus</name>
    <dbReference type="NCBI Taxonomy" id="1160095"/>
    <lineage>
        <taxon>Bacteria</taxon>
        <taxon>Bacillati</taxon>
        <taxon>Bacillota</taxon>
        <taxon>Bacilli</taxon>
        <taxon>Lactobacillales</taxon>
        <taxon>Enterococcaceae</taxon>
        <taxon>Vagococcus</taxon>
    </lineage>
</organism>
<evidence type="ECO:0000256" key="1">
    <source>
        <dbReference type="SAM" id="MobiDB-lite"/>
    </source>
</evidence>
<comment type="caution">
    <text evidence="3">The sequence shown here is derived from an EMBL/GenBank/DDBJ whole genome shotgun (WGS) entry which is preliminary data.</text>
</comment>